<organism evidence="2 3">
    <name type="scientific">Puccinia triticina</name>
    <dbReference type="NCBI Taxonomy" id="208348"/>
    <lineage>
        <taxon>Eukaryota</taxon>
        <taxon>Fungi</taxon>
        <taxon>Dikarya</taxon>
        <taxon>Basidiomycota</taxon>
        <taxon>Pucciniomycotina</taxon>
        <taxon>Pucciniomycetes</taxon>
        <taxon>Pucciniales</taxon>
        <taxon>Pucciniaceae</taxon>
        <taxon>Puccinia</taxon>
    </lineage>
</organism>
<reference evidence="2" key="1">
    <citation type="submission" date="2022-10" db="EMBL/GenBank/DDBJ databases">
        <title>Puccinia triticina Genome sequencing and assembly.</title>
        <authorList>
            <person name="Li C."/>
        </authorList>
    </citation>
    <scope>NUCLEOTIDE SEQUENCE</scope>
    <source>
        <strain evidence="2">Pt15</strain>
    </source>
</reference>
<keyword evidence="3" id="KW-1185">Reference proteome</keyword>
<accession>A0ABY7CBE6</accession>
<proteinExistence type="predicted"/>
<dbReference type="EMBL" id="CP110421">
    <property type="protein sequence ID" value="WAQ81200.1"/>
    <property type="molecule type" value="Genomic_DNA"/>
</dbReference>
<evidence type="ECO:0000256" key="1">
    <source>
        <dbReference type="SAM" id="MobiDB-lite"/>
    </source>
</evidence>
<dbReference type="Proteomes" id="UP001164743">
    <property type="component" value="Chromosome 1A"/>
</dbReference>
<dbReference type="RefSeq" id="XP_053016755.1">
    <property type="nucleotide sequence ID" value="XM_053165578.1"/>
</dbReference>
<feature type="compositionally biased region" description="Basic and acidic residues" evidence="1">
    <location>
        <begin position="83"/>
        <end position="102"/>
    </location>
</feature>
<protein>
    <submittedName>
        <fullName evidence="2">Uncharacterized protein</fullName>
    </submittedName>
</protein>
<gene>
    <name evidence="2" type="ORF">PtA15_1A540</name>
</gene>
<evidence type="ECO:0000313" key="3">
    <source>
        <dbReference type="Proteomes" id="UP001164743"/>
    </source>
</evidence>
<feature type="region of interest" description="Disordered" evidence="1">
    <location>
        <begin position="1"/>
        <end position="105"/>
    </location>
</feature>
<feature type="compositionally biased region" description="Polar residues" evidence="1">
    <location>
        <begin position="22"/>
        <end position="40"/>
    </location>
</feature>
<name>A0ABY7CBE6_9BASI</name>
<sequence length="180" mass="18881">MFNLIAGTTAAVKQAAGMEPSSPGSQGAERSNGTGENQRPQTGQEEQQEEGTTQGIGQDIQQAVPPKKPKKEGFTQDFTSGAREARPPRSDAGHDKMAKGASEKGQAGQALIFYQICAGLGGTIIEGHPSDPINTIANNTRLPNLNLSSIIDNPTTFPSSRPHQTIGETALPAGVFKQTD</sequence>
<feature type="compositionally biased region" description="Low complexity" evidence="1">
    <location>
        <begin position="41"/>
        <end position="62"/>
    </location>
</feature>
<evidence type="ECO:0000313" key="2">
    <source>
        <dbReference type="EMBL" id="WAQ81200.1"/>
    </source>
</evidence>
<dbReference type="GeneID" id="77806473"/>